<evidence type="ECO:0000256" key="1">
    <source>
        <dbReference type="SAM" id="Coils"/>
    </source>
</evidence>
<dbReference type="AlphaFoldDB" id="A0A146KGV7"/>
<feature type="coiled-coil region" evidence="1">
    <location>
        <begin position="275"/>
        <end position="302"/>
    </location>
</feature>
<accession>A0A146KGV7</accession>
<dbReference type="EMBL" id="GDID01001238">
    <property type="protein sequence ID" value="JAP95368.1"/>
    <property type="molecule type" value="Transcribed_RNA"/>
</dbReference>
<evidence type="ECO:0000313" key="2">
    <source>
        <dbReference type="EMBL" id="JAP95368.1"/>
    </source>
</evidence>
<proteinExistence type="predicted"/>
<reference evidence="2" key="1">
    <citation type="submission" date="2015-07" db="EMBL/GenBank/DDBJ databases">
        <title>Adaptation to a free-living lifestyle via gene acquisitions in the diplomonad Trepomonas sp. PC1.</title>
        <authorList>
            <person name="Xu F."/>
            <person name="Jerlstrom-Hultqvist J."/>
            <person name="Kolisko M."/>
            <person name="Simpson A.G.B."/>
            <person name="Roger A.J."/>
            <person name="Svard S.G."/>
            <person name="Andersson J.O."/>
        </authorList>
    </citation>
    <scope>NUCLEOTIDE SEQUENCE</scope>
    <source>
        <strain evidence="2">PC1</strain>
    </source>
</reference>
<keyword evidence="1" id="KW-0175">Coiled coil</keyword>
<organism evidence="2">
    <name type="scientific">Trepomonas sp. PC1</name>
    <dbReference type="NCBI Taxonomy" id="1076344"/>
    <lineage>
        <taxon>Eukaryota</taxon>
        <taxon>Metamonada</taxon>
        <taxon>Diplomonadida</taxon>
        <taxon>Hexamitidae</taxon>
        <taxon>Hexamitinae</taxon>
        <taxon>Trepomonas</taxon>
    </lineage>
</organism>
<gene>
    <name evidence="2" type="ORF">TPC1_11667</name>
</gene>
<sequence length="304" mass="36488">MQVQLDYSQQFRDFFFKHFEDNYIYAYNAKNAFKFDKDLTLVDKQPCKFERNHFSANWYPTIEYNGQFYAIFDSKLYIMKDFNIQQIADAPNVSGYGYCLFQDCIVAYDAGLAHWYFYDLANPSQFVKVEDPWNRQKIVLSSFQDQIFVCDMNTSDFLVIKSFDKLKLQFQFQIIEQKQKQVLKMIGVVYKSLFFFVQVTETVKKVTLVDVSEMKFYQVNDYMKCFHNTYIHDDVIYSKQGLFQLKEKVMSLGFDLDQWKIRMEVAKILKSSPLVIELQQENKFLREEIEKLKEMFKKNLQKTE</sequence>
<protein>
    <submittedName>
        <fullName evidence="2">Uncharacterized protein</fullName>
    </submittedName>
</protein>
<name>A0A146KGV7_9EUKA</name>